<keyword evidence="1" id="KW-0418">Kinase</keyword>
<dbReference type="GO" id="GO:0016301">
    <property type="term" value="F:kinase activity"/>
    <property type="evidence" value="ECO:0007669"/>
    <property type="project" value="UniProtKB-KW"/>
</dbReference>
<protein>
    <submittedName>
        <fullName evidence="1">Uridylate kinase</fullName>
    </submittedName>
</protein>
<sequence>YGVATSSSGGQVNSLKSKALPNLRWRRVVLKISGSALTGSDTCNIDPKF</sequence>
<organism evidence="1 2">
    <name type="scientific">Trifolium medium</name>
    <dbReference type="NCBI Taxonomy" id="97028"/>
    <lineage>
        <taxon>Eukaryota</taxon>
        <taxon>Viridiplantae</taxon>
        <taxon>Streptophyta</taxon>
        <taxon>Embryophyta</taxon>
        <taxon>Tracheophyta</taxon>
        <taxon>Spermatophyta</taxon>
        <taxon>Magnoliopsida</taxon>
        <taxon>eudicotyledons</taxon>
        <taxon>Gunneridae</taxon>
        <taxon>Pentapetalae</taxon>
        <taxon>rosids</taxon>
        <taxon>fabids</taxon>
        <taxon>Fabales</taxon>
        <taxon>Fabaceae</taxon>
        <taxon>Papilionoideae</taxon>
        <taxon>50 kb inversion clade</taxon>
        <taxon>NPAAA clade</taxon>
        <taxon>Hologalegina</taxon>
        <taxon>IRL clade</taxon>
        <taxon>Trifolieae</taxon>
        <taxon>Trifolium</taxon>
    </lineage>
</organism>
<keyword evidence="2" id="KW-1185">Reference proteome</keyword>
<feature type="non-terminal residue" evidence="1">
    <location>
        <position position="1"/>
    </location>
</feature>
<name>A0A392QUS6_9FABA</name>
<evidence type="ECO:0000313" key="1">
    <source>
        <dbReference type="EMBL" id="MCI27584.1"/>
    </source>
</evidence>
<dbReference type="Proteomes" id="UP000265520">
    <property type="component" value="Unassembled WGS sequence"/>
</dbReference>
<dbReference type="AlphaFoldDB" id="A0A392QUS6"/>
<reference evidence="1 2" key="1">
    <citation type="journal article" date="2018" name="Front. Plant Sci.">
        <title>Red Clover (Trifolium pratense) and Zigzag Clover (T. medium) - A Picture of Genomic Similarities and Differences.</title>
        <authorList>
            <person name="Dluhosova J."/>
            <person name="Istvanek J."/>
            <person name="Nedelnik J."/>
            <person name="Repkova J."/>
        </authorList>
    </citation>
    <scope>NUCLEOTIDE SEQUENCE [LARGE SCALE GENOMIC DNA]</scope>
    <source>
        <strain evidence="2">cv. 10/8</strain>
        <tissue evidence="1">Leaf</tissue>
    </source>
</reference>
<keyword evidence="1" id="KW-0808">Transferase</keyword>
<comment type="caution">
    <text evidence="1">The sequence shown here is derived from an EMBL/GenBank/DDBJ whole genome shotgun (WGS) entry which is preliminary data.</text>
</comment>
<proteinExistence type="predicted"/>
<dbReference type="EMBL" id="LXQA010160298">
    <property type="protein sequence ID" value="MCI27584.1"/>
    <property type="molecule type" value="Genomic_DNA"/>
</dbReference>
<evidence type="ECO:0000313" key="2">
    <source>
        <dbReference type="Proteomes" id="UP000265520"/>
    </source>
</evidence>
<accession>A0A392QUS6</accession>